<dbReference type="InterPro" id="IPR033745">
    <property type="entry name" value="Fis1_cytosol"/>
</dbReference>
<evidence type="ECO:0000256" key="4">
    <source>
        <dbReference type="ARBA" id="ARBA00022692"/>
    </source>
</evidence>
<dbReference type="PANTHER" id="PTHR13247:SF0">
    <property type="entry name" value="MITOCHONDRIAL FISSION 1 PROTEIN"/>
    <property type="match status" value="1"/>
</dbReference>
<evidence type="ECO:0000256" key="3">
    <source>
        <dbReference type="ARBA" id="ARBA00014314"/>
    </source>
</evidence>
<evidence type="ECO:0000256" key="6">
    <source>
        <dbReference type="ARBA" id="ARBA00022989"/>
    </source>
</evidence>
<proteinExistence type="inferred from homology"/>
<comment type="similarity">
    <text evidence="2">Belongs to the FIS1 family.</text>
</comment>
<dbReference type="SUPFAM" id="SSF48452">
    <property type="entry name" value="TPR-like"/>
    <property type="match status" value="2"/>
</dbReference>
<evidence type="ECO:0000313" key="11">
    <source>
        <dbReference type="Proteomes" id="UP000320333"/>
    </source>
</evidence>
<keyword evidence="5" id="KW-1000">Mitochondrion outer membrane</keyword>
<keyword evidence="6 9" id="KW-1133">Transmembrane helix</keyword>
<dbReference type="InterPro" id="IPR028058">
    <property type="entry name" value="Fis1_TPR_N"/>
</dbReference>
<gene>
    <name evidence="10" type="ORF">CcCBS67573_g10076</name>
</gene>
<keyword evidence="11" id="KW-1185">Reference proteome</keyword>
<reference evidence="10 11" key="1">
    <citation type="journal article" date="2019" name="Sci. Rep.">
        <title>Comparative genomics of chytrid fungi reveal insights into the obligate biotrophic and pathogenic lifestyle of Synchytrium endobioticum.</title>
        <authorList>
            <person name="van de Vossenberg B.T.L.H."/>
            <person name="Warris S."/>
            <person name="Nguyen H.D.T."/>
            <person name="van Gent-Pelzer M.P.E."/>
            <person name="Joly D.L."/>
            <person name="van de Geest H.C."/>
            <person name="Bonants P.J.M."/>
            <person name="Smith D.S."/>
            <person name="Levesque C.A."/>
            <person name="van der Lee T.A.J."/>
        </authorList>
    </citation>
    <scope>NUCLEOTIDE SEQUENCE [LARGE SCALE GENOMIC DNA]</scope>
    <source>
        <strain evidence="10 11">CBS 675.73</strain>
    </source>
</reference>
<dbReference type="STRING" id="246404.A0A507DG66"/>
<keyword evidence="7" id="KW-0496">Mitochondrion</keyword>
<evidence type="ECO:0000256" key="1">
    <source>
        <dbReference type="ARBA" id="ARBA00004572"/>
    </source>
</evidence>
<evidence type="ECO:0000256" key="8">
    <source>
        <dbReference type="ARBA" id="ARBA00023136"/>
    </source>
</evidence>
<dbReference type="EMBL" id="QEAP01001156">
    <property type="protein sequence ID" value="TPX50662.1"/>
    <property type="molecule type" value="Genomic_DNA"/>
</dbReference>
<dbReference type="GO" id="GO:0000422">
    <property type="term" value="P:autophagy of mitochondrion"/>
    <property type="evidence" value="ECO:0007669"/>
    <property type="project" value="TreeGrafter"/>
</dbReference>
<dbReference type="InterPro" id="IPR016543">
    <property type="entry name" value="Fis1"/>
</dbReference>
<evidence type="ECO:0000256" key="7">
    <source>
        <dbReference type="ARBA" id="ARBA00023128"/>
    </source>
</evidence>
<name>A0A507DG66_9FUNG</name>
<dbReference type="GO" id="GO:0005778">
    <property type="term" value="C:peroxisomal membrane"/>
    <property type="evidence" value="ECO:0007669"/>
    <property type="project" value="TreeGrafter"/>
</dbReference>
<dbReference type="AlphaFoldDB" id="A0A507DG66"/>
<dbReference type="InterPro" id="IPR028061">
    <property type="entry name" value="Fis1_TPR_C"/>
</dbReference>
<dbReference type="Pfam" id="PF14853">
    <property type="entry name" value="Fis1_TPR_C"/>
    <property type="match status" value="2"/>
</dbReference>
<dbReference type="GO" id="GO:0005741">
    <property type="term" value="C:mitochondrial outer membrane"/>
    <property type="evidence" value="ECO:0007669"/>
    <property type="project" value="UniProtKB-SubCell"/>
</dbReference>
<dbReference type="InterPro" id="IPR011990">
    <property type="entry name" value="TPR-like_helical_dom_sf"/>
</dbReference>
<accession>A0A507DG66</accession>
<sequence>MSKPDEVLDDDEAVPFLLDLQTTSTAQEREILKSEHSRQLAMDGIALPQTSFDLAYSFALANFKLKRYAESRKFNNQLLRLEPQNAQSRQLRSVIEFQVRKDGLAGMAIVGTLVGSCVGLACVIAVARYVQVEGRERAVLAAWMVGERLMKRFGWKDKSTKNMTTSTDEKLPFLMDLQTNSKADEIQALRTEFEKQSAPGNRVIPQTKFDLAYTLIKSPFKKDQEEGLKLLHELYKEHPARRRECLYYLSIGNYKLAQYVEARKFNEILLQMEPRNAQSLRLRDLIDSKVRSDGMIGIAIVGGLVASVVAVGFAMLGGKRK</sequence>
<protein>
    <recommendedName>
        <fullName evidence="3">Mitochondrial fission 1 protein</fullName>
    </recommendedName>
</protein>
<dbReference type="Pfam" id="PF14852">
    <property type="entry name" value="Fis1_TPR_N"/>
    <property type="match status" value="1"/>
</dbReference>
<dbReference type="GO" id="GO:0016559">
    <property type="term" value="P:peroxisome fission"/>
    <property type="evidence" value="ECO:0007669"/>
    <property type="project" value="TreeGrafter"/>
</dbReference>
<comment type="subcellular location">
    <subcellularLocation>
        <location evidence="1">Mitochondrion outer membrane</location>
        <topology evidence="1">Single-pass membrane protein</topology>
    </subcellularLocation>
</comment>
<evidence type="ECO:0000256" key="2">
    <source>
        <dbReference type="ARBA" id="ARBA00008937"/>
    </source>
</evidence>
<dbReference type="CDD" id="cd12212">
    <property type="entry name" value="Fis1"/>
    <property type="match status" value="1"/>
</dbReference>
<feature type="transmembrane region" description="Helical" evidence="9">
    <location>
        <begin position="295"/>
        <end position="316"/>
    </location>
</feature>
<keyword evidence="4 9" id="KW-0812">Transmembrane</keyword>
<evidence type="ECO:0000256" key="9">
    <source>
        <dbReference type="SAM" id="Phobius"/>
    </source>
</evidence>
<keyword evidence="8 9" id="KW-0472">Membrane</keyword>
<dbReference type="OrthoDB" id="421154at2759"/>
<comment type="caution">
    <text evidence="10">The sequence shown here is derived from an EMBL/GenBank/DDBJ whole genome shotgun (WGS) entry which is preliminary data.</text>
</comment>
<dbReference type="Proteomes" id="UP000320333">
    <property type="component" value="Unassembled WGS sequence"/>
</dbReference>
<evidence type="ECO:0000313" key="10">
    <source>
        <dbReference type="EMBL" id="TPX50662.1"/>
    </source>
</evidence>
<feature type="transmembrane region" description="Helical" evidence="9">
    <location>
        <begin position="104"/>
        <end position="127"/>
    </location>
</feature>
<dbReference type="PANTHER" id="PTHR13247">
    <property type="entry name" value="TETRATRICOPEPTIDE REPEAT PROTEIN 11 TPR REPEAT PROTEIN 11"/>
    <property type="match status" value="1"/>
</dbReference>
<dbReference type="GO" id="GO:0000266">
    <property type="term" value="P:mitochondrial fission"/>
    <property type="evidence" value="ECO:0007669"/>
    <property type="project" value="InterPro"/>
</dbReference>
<dbReference type="Gene3D" id="1.25.40.10">
    <property type="entry name" value="Tetratricopeptide repeat domain"/>
    <property type="match status" value="2"/>
</dbReference>
<evidence type="ECO:0000256" key="5">
    <source>
        <dbReference type="ARBA" id="ARBA00022787"/>
    </source>
</evidence>
<organism evidence="10 11">
    <name type="scientific">Chytriomyces confervae</name>
    <dbReference type="NCBI Taxonomy" id="246404"/>
    <lineage>
        <taxon>Eukaryota</taxon>
        <taxon>Fungi</taxon>
        <taxon>Fungi incertae sedis</taxon>
        <taxon>Chytridiomycota</taxon>
        <taxon>Chytridiomycota incertae sedis</taxon>
        <taxon>Chytridiomycetes</taxon>
        <taxon>Chytridiales</taxon>
        <taxon>Chytriomycetaceae</taxon>
        <taxon>Chytriomyces</taxon>
    </lineage>
</organism>